<evidence type="ECO:0000313" key="2">
    <source>
        <dbReference type="EMBL" id="HIX94391.1"/>
    </source>
</evidence>
<evidence type="ECO:0000256" key="1">
    <source>
        <dbReference type="ARBA" id="ARBA00005437"/>
    </source>
</evidence>
<accession>A0A9D1XZZ6</accession>
<dbReference type="SUPFAM" id="SSF54518">
    <property type="entry name" value="Tubby C-terminal domain-like"/>
    <property type="match status" value="1"/>
</dbReference>
<comment type="similarity">
    <text evidence="1">Belongs to the LOR family.</text>
</comment>
<dbReference type="InterPro" id="IPR025659">
    <property type="entry name" value="Tubby-like_C"/>
</dbReference>
<dbReference type="Gene3D" id="2.40.160.200">
    <property type="entry name" value="LURP1-related"/>
    <property type="match status" value="1"/>
</dbReference>
<dbReference type="InterPro" id="IPR007612">
    <property type="entry name" value="LOR"/>
</dbReference>
<organism evidence="2 3">
    <name type="scientific">Candidatus Gemmiger excrementipullorum</name>
    <dbReference type="NCBI Taxonomy" id="2838610"/>
    <lineage>
        <taxon>Bacteria</taxon>
        <taxon>Bacillati</taxon>
        <taxon>Bacillota</taxon>
        <taxon>Clostridia</taxon>
        <taxon>Eubacteriales</taxon>
        <taxon>Gemmiger</taxon>
    </lineage>
</organism>
<dbReference type="AlphaFoldDB" id="A0A9D1XZZ6"/>
<dbReference type="Proteomes" id="UP000886751">
    <property type="component" value="Unassembled WGS sequence"/>
</dbReference>
<gene>
    <name evidence="2" type="ORF">H9846_02930</name>
</gene>
<dbReference type="EMBL" id="DXEI01000048">
    <property type="protein sequence ID" value="HIX94391.1"/>
    <property type="molecule type" value="Genomic_DNA"/>
</dbReference>
<reference evidence="2" key="1">
    <citation type="journal article" date="2021" name="PeerJ">
        <title>Extensive microbial diversity within the chicken gut microbiome revealed by metagenomics and culture.</title>
        <authorList>
            <person name="Gilroy R."/>
            <person name="Ravi A."/>
            <person name="Getino M."/>
            <person name="Pursley I."/>
            <person name="Horton D.L."/>
            <person name="Alikhan N.F."/>
            <person name="Baker D."/>
            <person name="Gharbi K."/>
            <person name="Hall N."/>
            <person name="Watson M."/>
            <person name="Adriaenssens E.M."/>
            <person name="Foster-Nyarko E."/>
            <person name="Jarju S."/>
            <person name="Secka A."/>
            <person name="Antonio M."/>
            <person name="Oren A."/>
            <person name="Chaudhuri R.R."/>
            <person name="La Ragione R."/>
            <person name="Hildebrand F."/>
            <person name="Pallen M.J."/>
        </authorList>
    </citation>
    <scope>NUCLEOTIDE SEQUENCE</scope>
    <source>
        <strain evidence="2">ChiHecec2B26-7398</strain>
    </source>
</reference>
<dbReference type="Pfam" id="PF04525">
    <property type="entry name" value="LOR"/>
    <property type="match status" value="1"/>
</dbReference>
<name>A0A9D1XZZ6_9FIRM</name>
<comment type="caution">
    <text evidence="2">The sequence shown here is derived from an EMBL/GenBank/DDBJ whole genome shotgun (WGS) entry which is preliminary data.</text>
</comment>
<proteinExistence type="inferred from homology"/>
<dbReference type="InterPro" id="IPR038595">
    <property type="entry name" value="LOR_sf"/>
</dbReference>
<protein>
    <submittedName>
        <fullName evidence="2">LURP-one-related family protein</fullName>
    </submittedName>
</protein>
<sequence length="180" mass="19559">MKLAIQQKVFSLHERFQVMDGTGEPVYEVKGKVLSIGHKLTVTDMRGEEVAYIRQKVLSLVPKYFIETAGRAEVELKGHITLLRPHYTLEMPDGDWEIRGSFTQHDYTMTCGGETVATVAQAWFAWGDTYALEVANDADALTALCVLLAIDCVNSDTTVAAGATAGTVAAHAAASHSDKN</sequence>
<evidence type="ECO:0000313" key="3">
    <source>
        <dbReference type="Proteomes" id="UP000886751"/>
    </source>
</evidence>
<reference evidence="2" key="2">
    <citation type="submission" date="2021-04" db="EMBL/GenBank/DDBJ databases">
        <authorList>
            <person name="Gilroy R."/>
        </authorList>
    </citation>
    <scope>NUCLEOTIDE SEQUENCE</scope>
    <source>
        <strain evidence="2">ChiHecec2B26-7398</strain>
    </source>
</reference>